<comment type="caution">
    <text evidence="1">The sequence shown here is derived from an EMBL/GenBank/DDBJ whole genome shotgun (WGS) entry which is preliminary data.</text>
</comment>
<proteinExistence type="predicted"/>
<dbReference type="EMBL" id="SPHZ02000007">
    <property type="protein sequence ID" value="KAF0906858.1"/>
    <property type="molecule type" value="Genomic_DNA"/>
</dbReference>
<keyword evidence="2" id="KW-1185">Reference proteome</keyword>
<gene>
    <name evidence="1" type="ORF">E2562_013252</name>
</gene>
<evidence type="ECO:0000313" key="2">
    <source>
        <dbReference type="Proteomes" id="UP000479710"/>
    </source>
</evidence>
<accession>A0A6G1D2E1</accession>
<organism evidence="1 2">
    <name type="scientific">Oryza meyeriana var. granulata</name>
    <dbReference type="NCBI Taxonomy" id="110450"/>
    <lineage>
        <taxon>Eukaryota</taxon>
        <taxon>Viridiplantae</taxon>
        <taxon>Streptophyta</taxon>
        <taxon>Embryophyta</taxon>
        <taxon>Tracheophyta</taxon>
        <taxon>Spermatophyta</taxon>
        <taxon>Magnoliopsida</taxon>
        <taxon>Liliopsida</taxon>
        <taxon>Poales</taxon>
        <taxon>Poaceae</taxon>
        <taxon>BOP clade</taxon>
        <taxon>Oryzoideae</taxon>
        <taxon>Oryzeae</taxon>
        <taxon>Oryzinae</taxon>
        <taxon>Oryza</taxon>
        <taxon>Oryza meyeriana</taxon>
    </lineage>
</organism>
<evidence type="ECO:0000313" key="1">
    <source>
        <dbReference type="EMBL" id="KAF0906858.1"/>
    </source>
</evidence>
<dbReference type="AlphaFoldDB" id="A0A6G1D2E1"/>
<protein>
    <submittedName>
        <fullName evidence="1">Uncharacterized protein</fullName>
    </submittedName>
</protein>
<reference evidence="1 2" key="1">
    <citation type="submission" date="2019-11" db="EMBL/GenBank/DDBJ databases">
        <title>Whole genome sequence of Oryza granulata.</title>
        <authorList>
            <person name="Li W."/>
        </authorList>
    </citation>
    <scope>NUCLEOTIDE SEQUENCE [LARGE SCALE GENOMIC DNA]</scope>
    <source>
        <strain evidence="2">cv. Menghai</strain>
        <tissue evidence="1">Leaf</tissue>
    </source>
</reference>
<sequence>MENKLGRRKDVIVPDLERRGREAHVRAMPVAGDDALVAMEIDRNALEASGPGGPNPRWHIVGETPPVQCISGTHD</sequence>
<name>A0A6G1D2E1_9ORYZ</name>
<dbReference type="Proteomes" id="UP000479710">
    <property type="component" value="Unassembled WGS sequence"/>
</dbReference>